<dbReference type="SUPFAM" id="SSF48576">
    <property type="entry name" value="Terpenoid synthases"/>
    <property type="match status" value="1"/>
</dbReference>
<evidence type="ECO:0000256" key="4">
    <source>
        <dbReference type="ARBA" id="ARBA00022723"/>
    </source>
</evidence>
<dbReference type="InterPro" id="IPR033749">
    <property type="entry name" value="Polyprenyl_synt_CS"/>
</dbReference>
<sequence length="354" mass="40056">MDYKEYFLPYASEIDKFLARFFNQRIKEGNKFDPISGDVWRKLQGFVTGGKRIRGGLVRLGYECFKKASKEKILPISAAIEITHGAILIHDDIIDESPLRHGRPTVHKLYENYYQKCYQQGDASHYGESMAIIVGIVGYYGGISLLSQARFSGELKAKAIDEMARFMIETGYGETLDVDLAHRLKIEEKDVLTIHTLKTAQYTIVGPLKIGGILAGAREQQLKGFEDYGVPVGIAFQLQDDILGMFGSEEETGKPADDDIKEGKNTLLYTQTLKRGNSQQRKRLKSLWGRKNITSAEVKNAREIIRKTGSLEYSQELAKRLVEKGKKAVPEITKNKNLQEVFYSLADFVIEREK</sequence>
<dbReference type="AlphaFoldDB" id="A0A2M8L461"/>
<reference evidence="8" key="1">
    <citation type="submission" date="2017-09" db="EMBL/GenBank/DDBJ databases">
        <title>Depth-based differentiation of microbial function through sediment-hosted aquifers and enrichment of novel symbionts in the deep terrestrial subsurface.</title>
        <authorList>
            <person name="Probst A.J."/>
            <person name="Ladd B."/>
            <person name="Jarett J.K."/>
            <person name="Geller-Mcgrath D.E."/>
            <person name="Sieber C.M.K."/>
            <person name="Emerson J.B."/>
            <person name="Anantharaman K."/>
            <person name="Thomas B.C."/>
            <person name="Malmstrom R."/>
            <person name="Stieglmeier M."/>
            <person name="Klingl A."/>
            <person name="Woyke T."/>
            <person name="Ryan C.M."/>
            <person name="Banfield J.F."/>
        </authorList>
    </citation>
    <scope>NUCLEOTIDE SEQUENCE [LARGE SCALE GENOMIC DNA]</scope>
</reference>
<protein>
    <submittedName>
        <fullName evidence="7">Polyprenyl synthetase family protein</fullName>
    </submittedName>
</protein>
<evidence type="ECO:0000313" key="7">
    <source>
        <dbReference type="EMBL" id="PJE67676.1"/>
    </source>
</evidence>
<keyword evidence="4" id="KW-0479">Metal-binding</keyword>
<dbReference type="Gene3D" id="1.10.600.10">
    <property type="entry name" value="Farnesyl Diphosphate Synthase"/>
    <property type="match status" value="1"/>
</dbReference>
<dbReference type="PANTHER" id="PTHR12001:SF85">
    <property type="entry name" value="SHORT CHAIN ISOPRENYL DIPHOSPHATE SYNTHASE"/>
    <property type="match status" value="1"/>
</dbReference>
<keyword evidence="5" id="KW-0460">Magnesium</keyword>
<dbReference type="InterPro" id="IPR008949">
    <property type="entry name" value="Isoprenoid_synthase_dom_sf"/>
</dbReference>
<evidence type="ECO:0000256" key="1">
    <source>
        <dbReference type="ARBA" id="ARBA00001946"/>
    </source>
</evidence>
<dbReference type="Proteomes" id="UP000231474">
    <property type="component" value="Unassembled WGS sequence"/>
</dbReference>
<keyword evidence="3 6" id="KW-0808">Transferase</keyword>
<dbReference type="EMBL" id="PFEK01000020">
    <property type="protein sequence ID" value="PJE67676.1"/>
    <property type="molecule type" value="Genomic_DNA"/>
</dbReference>
<comment type="caution">
    <text evidence="7">The sequence shown here is derived from an EMBL/GenBank/DDBJ whole genome shotgun (WGS) entry which is preliminary data.</text>
</comment>
<dbReference type="GO" id="GO:0008299">
    <property type="term" value="P:isoprenoid biosynthetic process"/>
    <property type="evidence" value="ECO:0007669"/>
    <property type="project" value="InterPro"/>
</dbReference>
<dbReference type="Pfam" id="PF00348">
    <property type="entry name" value="polyprenyl_synt"/>
    <property type="match status" value="1"/>
</dbReference>
<proteinExistence type="inferred from homology"/>
<comment type="similarity">
    <text evidence="2 6">Belongs to the FPP/GGPP synthase family.</text>
</comment>
<dbReference type="PANTHER" id="PTHR12001">
    <property type="entry name" value="GERANYLGERANYL PYROPHOSPHATE SYNTHASE"/>
    <property type="match status" value="1"/>
</dbReference>
<dbReference type="PROSITE" id="PS00444">
    <property type="entry name" value="POLYPRENYL_SYNTHASE_2"/>
    <property type="match status" value="1"/>
</dbReference>
<dbReference type="GO" id="GO:0004659">
    <property type="term" value="F:prenyltransferase activity"/>
    <property type="evidence" value="ECO:0007669"/>
    <property type="project" value="InterPro"/>
</dbReference>
<dbReference type="SFLD" id="SFLDG01017">
    <property type="entry name" value="Polyprenyl_Transferase_Like"/>
    <property type="match status" value="1"/>
</dbReference>
<gene>
    <name evidence="7" type="ORF">COU95_01040</name>
</gene>
<evidence type="ECO:0000256" key="6">
    <source>
        <dbReference type="RuleBase" id="RU004466"/>
    </source>
</evidence>
<dbReference type="InterPro" id="IPR000092">
    <property type="entry name" value="Polyprenyl_synt"/>
</dbReference>
<dbReference type="CDD" id="cd00685">
    <property type="entry name" value="Trans_IPPS_HT"/>
    <property type="match status" value="1"/>
</dbReference>
<dbReference type="SFLD" id="SFLDS00005">
    <property type="entry name" value="Isoprenoid_Synthase_Type_I"/>
    <property type="match status" value="1"/>
</dbReference>
<evidence type="ECO:0000256" key="5">
    <source>
        <dbReference type="ARBA" id="ARBA00022842"/>
    </source>
</evidence>
<organism evidence="7 8">
    <name type="scientific">Candidatus Shapirobacteria bacterium CG10_big_fil_rev_8_21_14_0_10_40_9</name>
    <dbReference type="NCBI Taxonomy" id="1974888"/>
    <lineage>
        <taxon>Bacteria</taxon>
        <taxon>Candidatus Shapironibacteriota</taxon>
    </lineage>
</organism>
<comment type="cofactor">
    <cofactor evidence="1">
        <name>Mg(2+)</name>
        <dbReference type="ChEBI" id="CHEBI:18420"/>
    </cofactor>
</comment>
<evidence type="ECO:0000313" key="8">
    <source>
        <dbReference type="Proteomes" id="UP000231474"/>
    </source>
</evidence>
<accession>A0A2M8L461</accession>
<dbReference type="GO" id="GO:0046872">
    <property type="term" value="F:metal ion binding"/>
    <property type="evidence" value="ECO:0007669"/>
    <property type="project" value="UniProtKB-KW"/>
</dbReference>
<evidence type="ECO:0000256" key="3">
    <source>
        <dbReference type="ARBA" id="ARBA00022679"/>
    </source>
</evidence>
<name>A0A2M8L461_9BACT</name>
<evidence type="ECO:0000256" key="2">
    <source>
        <dbReference type="ARBA" id="ARBA00006706"/>
    </source>
</evidence>